<proteinExistence type="predicted"/>
<evidence type="ECO:0000313" key="2">
    <source>
        <dbReference type="Proteomes" id="UP001207468"/>
    </source>
</evidence>
<evidence type="ECO:0000313" key="1">
    <source>
        <dbReference type="EMBL" id="KAI9464299.1"/>
    </source>
</evidence>
<gene>
    <name evidence="1" type="ORF">F5148DRAFT_1285953</name>
</gene>
<sequence length="409" mass="45026">MSSEPPPPPPDIPGGGVFDDYPVDRKSCQLLGPTALVVQGLMGVLVISSLVYKRHREKPKRPWRIWLFDVSKQVVGQMFVHGVNVFISDVGSARSSGNACVFYFLNILIDTTLGVGAIYLTLHLLTWFFTTRLQLKGFQSGQYGSPPSLNYWARQAIVYVVSLTSMKLLVVLLLASWHRLLDIGAWMLSWLGNSDTAQVVLCVFPTVVFPPIFRRELNPVAIDSTMGLFPILMNVIQFWLIDSIVKAGGFGSTALTSDPFDPTDREPLFRSSADLVDDDDDNGANSVATPTPAKGDIEAQGQVRHLRRSTDSSHTYPPSLNDSSTAASAMYRHSQSPPPDPHGVLSARRHRPPAALRLSRSPMLNFPDPTSEASAGTEDWHAWNGDNDWVDEEEERTARQAERVPSGGS</sequence>
<dbReference type="Proteomes" id="UP001207468">
    <property type="component" value="Unassembled WGS sequence"/>
</dbReference>
<dbReference type="EMBL" id="JAGFNK010000151">
    <property type="protein sequence ID" value="KAI9464299.1"/>
    <property type="molecule type" value="Genomic_DNA"/>
</dbReference>
<reference evidence="1" key="1">
    <citation type="submission" date="2021-03" db="EMBL/GenBank/DDBJ databases">
        <title>Evolutionary priming and transition to the ectomycorrhizal habit in an iconic lineage of mushroom-forming fungi: is preadaptation a requirement?</title>
        <authorList>
            <consortium name="DOE Joint Genome Institute"/>
            <person name="Looney B.P."/>
            <person name="Miyauchi S."/>
            <person name="Morin E."/>
            <person name="Drula E."/>
            <person name="Courty P.E."/>
            <person name="Chicoki N."/>
            <person name="Fauchery L."/>
            <person name="Kohler A."/>
            <person name="Kuo A."/>
            <person name="LaButti K."/>
            <person name="Pangilinan J."/>
            <person name="Lipzen A."/>
            <person name="Riley R."/>
            <person name="Andreopoulos W."/>
            <person name="He G."/>
            <person name="Johnson J."/>
            <person name="Barry K.W."/>
            <person name="Grigoriev I.V."/>
            <person name="Nagy L."/>
            <person name="Hibbett D."/>
            <person name="Henrissat B."/>
            <person name="Matheny P.B."/>
            <person name="Labbe J."/>
            <person name="Martin A.F."/>
        </authorList>
    </citation>
    <scope>NUCLEOTIDE SEQUENCE</scope>
    <source>
        <strain evidence="1">BPL698</strain>
    </source>
</reference>
<protein>
    <submittedName>
        <fullName evidence="1">Vacuolar membrane protein-domain-containing protein</fullName>
    </submittedName>
</protein>
<comment type="caution">
    <text evidence="1">The sequence shown here is derived from an EMBL/GenBank/DDBJ whole genome shotgun (WGS) entry which is preliminary data.</text>
</comment>
<accession>A0ACC0U6Z8</accession>
<organism evidence="1 2">
    <name type="scientific">Russula earlei</name>
    <dbReference type="NCBI Taxonomy" id="71964"/>
    <lineage>
        <taxon>Eukaryota</taxon>
        <taxon>Fungi</taxon>
        <taxon>Dikarya</taxon>
        <taxon>Basidiomycota</taxon>
        <taxon>Agaricomycotina</taxon>
        <taxon>Agaricomycetes</taxon>
        <taxon>Russulales</taxon>
        <taxon>Russulaceae</taxon>
        <taxon>Russula</taxon>
    </lineage>
</organism>
<name>A0ACC0U6Z8_9AGAM</name>
<keyword evidence="2" id="KW-1185">Reference proteome</keyword>